<dbReference type="InterPro" id="IPR013563">
    <property type="entry name" value="Oligopep_ABC_C"/>
</dbReference>
<comment type="similarity">
    <text evidence="2">Belongs to the ABC transporter superfamily.</text>
</comment>
<gene>
    <name evidence="9" type="ORF">GCM10011385_36120</name>
</gene>
<dbReference type="PANTHER" id="PTHR43297">
    <property type="entry name" value="OLIGOPEPTIDE TRANSPORT ATP-BINDING PROTEIN APPD"/>
    <property type="match status" value="1"/>
</dbReference>
<evidence type="ECO:0000256" key="5">
    <source>
        <dbReference type="ARBA" id="ARBA00022741"/>
    </source>
</evidence>
<evidence type="ECO:0000256" key="3">
    <source>
        <dbReference type="ARBA" id="ARBA00022448"/>
    </source>
</evidence>
<evidence type="ECO:0000256" key="2">
    <source>
        <dbReference type="ARBA" id="ARBA00005417"/>
    </source>
</evidence>
<dbReference type="SUPFAM" id="SSF52540">
    <property type="entry name" value="P-loop containing nucleoside triphosphate hydrolases"/>
    <property type="match status" value="1"/>
</dbReference>
<evidence type="ECO:0000256" key="1">
    <source>
        <dbReference type="ARBA" id="ARBA00004417"/>
    </source>
</evidence>
<dbReference type="Pfam" id="PF00005">
    <property type="entry name" value="ABC_tran"/>
    <property type="match status" value="1"/>
</dbReference>
<name>A0A916W9S9_9HYPH</name>
<dbReference type="SMART" id="SM00382">
    <property type="entry name" value="AAA"/>
    <property type="match status" value="1"/>
</dbReference>
<dbReference type="NCBIfam" id="TIGR01727">
    <property type="entry name" value="oligo_HPY"/>
    <property type="match status" value="1"/>
</dbReference>
<keyword evidence="3" id="KW-0813">Transport</keyword>
<dbReference type="FunFam" id="3.40.50.300:FF:000016">
    <property type="entry name" value="Oligopeptide ABC transporter ATP-binding component"/>
    <property type="match status" value="1"/>
</dbReference>
<evidence type="ECO:0000313" key="9">
    <source>
        <dbReference type="EMBL" id="GGA78746.1"/>
    </source>
</evidence>
<dbReference type="InterPro" id="IPR003439">
    <property type="entry name" value="ABC_transporter-like_ATP-bd"/>
</dbReference>
<dbReference type="Proteomes" id="UP000636264">
    <property type="component" value="Unassembled WGS sequence"/>
</dbReference>
<dbReference type="InterPro" id="IPR003593">
    <property type="entry name" value="AAA+_ATPase"/>
</dbReference>
<keyword evidence="5" id="KW-0547">Nucleotide-binding</keyword>
<evidence type="ECO:0000256" key="4">
    <source>
        <dbReference type="ARBA" id="ARBA00022475"/>
    </source>
</evidence>
<keyword evidence="4" id="KW-1003">Cell membrane</keyword>
<dbReference type="PROSITE" id="PS00211">
    <property type="entry name" value="ABC_TRANSPORTER_1"/>
    <property type="match status" value="1"/>
</dbReference>
<dbReference type="GO" id="GO:0016887">
    <property type="term" value="F:ATP hydrolysis activity"/>
    <property type="evidence" value="ECO:0007669"/>
    <property type="project" value="InterPro"/>
</dbReference>
<dbReference type="EMBL" id="BMIF01000014">
    <property type="protein sequence ID" value="GGA78746.1"/>
    <property type="molecule type" value="Genomic_DNA"/>
</dbReference>
<sequence length="337" mass="36610">MREPLLEVRDLKVAFRSHGRAEFQAVCGINLDVERGQMHAVVGESGSGKSVTMLAIMGLLSPSARVSGSVRLEGEELIGKPERAMRRIRGARIGYIFQDPMSALNPLLTIGDQIAEAIRLHDRKITRRSAQERAVELLRLVAIPMAEQRALQYPHEFSGGMRQRVVIAMSMANEPSLLIADEPTTALDVTIQAQIMELLERLRAEKGVGIVLVTHDLGVVAGAASAVTIMYAGRVVEQGSVDEVFAWPRHPYTRGLLGSLPHPGRPKPRLDAIPGAPPPITMRPSGCAFHPRCAFAVERCLTEIPPLRSVGPSLSACHRAEELPPLTSAMEAANADR</sequence>
<keyword evidence="7" id="KW-0472">Membrane</keyword>
<dbReference type="RefSeq" id="WP_188722505.1">
    <property type="nucleotide sequence ID" value="NZ_BMIF01000014.1"/>
</dbReference>
<organism evidence="9 10">
    <name type="scientific">Nitratireductor aestuarii</name>
    <dbReference type="NCBI Taxonomy" id="1735103"/>
    <lineage>
        <taxon>Bacteria</taxon>
        <taxon>Pseudomonadati</taxon>
        <taxon>Pseudomonadota</taxon>
        <taxon>Alphaproteobacteria</taxon>
        <taxon>Hyphomicrobiales</taxon>
        <taxon>Phyllobacteriaceae</taxon>
        <taxon>Nitratireductor</taxon>
    </lineage>
</organism>
<evidence type="ECO:0000256" key="7">
    <source>
        <dbReference type="ARBA" id="ARBA00023136"/>
    </source>
</evidence>
<dbReference type="InterPro" id="IPR027417">
    <property type="entry name" value="P-loop_NTPase"/>
</dbReference>
<protein>
    <submittedName>
        <fullName evidence="9">ABC transporter ATP-binding protein</fullName>
    </submittedName>
</protein>
<dbReference type="Gene3D" id="3.40.50.300">
    <property type="entry name" value="P-loop containing nucleotide triphosphate hydrolases"/>
    <property type="match status" value="1"/>
</dbReference>
<dbReference type="GO" id="GO:0015833">
    <property type="term" value="P:peptide transport"/>
    <property type="evidence" value="ECO:0007669"/>
    <property type="project" value="InterPro"/>
</dbReference>
<dbReference type="InterPro" id="IPR050388">
    <property type="entry name" value="ABC_Ni/Peptide_Import"/>
</dbReference>
<dbReference type="GO" id="GO:0055085">
    <property type="term" value="P:transmembrane transport"/>
    <property type="evidence" value="ECO:0007669"/>
    <property type="project" value="UniProtKB-ARBA"/>
</dbReference>
<dbReference type="PROSITE" id="PS50893">
    <property type="entry name" value="ABC_TRANSPORTER_2"/>
    <property type="match status" value="1"/>
</dbReference>
<dbReference type="Pfam" id="PF08352">
    <property type="entry name" value="oligo_HPY"/>
    <property type="match status" value="1"/>
</dbReference>
<dbReference type="GO" id="GO:0005886">
    <property type="term" value="C:plasma membrane"/>
    <property type="evidence" value="ECO:0007669"/>
    <property type="project" value="UniProtKB-SubCell"/>
</dbReference>
<accession>A0A916W9S9</accession>
<reference evidence="9" key="1">
    <citation type="journal article" date="2014" name="Int. J. Syst. Evol. Microbiol.">
        <title>Complete genome sequence of Corynebacterium casei LMG S-19264T (=DSM 44701T), isolated from a smear-ripened cheese.</title>
        <authorList>
            <consortium name="US DOE Joint Genome Institute (JGI-PGF)"/>
            <person name="Walter F."/>
            <person name="Albersmeier A."/>
            <person name="Kalinowski J."/>
            <person name="Ruckert C."/>
        </authorList>
    </citation>
    <scope>NUCLEOTIDE SEQUENCE</scope>
    <source>
        <strain evidence="9">CGMCC 1.15320</strain>
    </source>
</reference>
<proteinExistence type="inferred from homology"/>
<reference evidence="9" key="2">
    <citation type="submission" date="2020-09" db="EMBL/GenBank/DDBJ databases">
        <authorList>
            <person name="Sun Q."/>
            <person name="Zhou Y."/>
        </authorList>
    </citation>
    <scope>NUCLEOTIDE SEQUENCE</scope>
    <source>
        <strain evidence="9">CGMCC 1.15320</strain>
    </source>
</reference>
<evidence type="ECO:0000313" key="10">
    <source>
        <dbReference type="Proteomes" id="UP000636264"/>
    </source>
</evidence>
<evidence type="ECO:0000259" key="8">
    <source>
        <dbReference type="PROSITE" id="PS50893"/>
    </source>
</evidence>
<dbReference type="InterPro" id="IPR017871">
    <property type="entry name" value="ABC_transporter-like_CS"/>
</dbReference>
<dbReference type="AlphaFoldDB" id="A0A916W9S9"/>
<comment type="subcellular location">
    <subcellularLocation>
        <location evidence="1">Cell inner membrane</location>
        <topology evidence="1">Peripheral membrane protein</topology>
    </subcellularLocation>
</comment>
<keyword evidence="6 9" id="KW-0067">ATP-binding</keyword>
<evidence type="ECO:0000256" key="6">
    <source>
        <dbReference type="ARBA" id="ARBA00022840"/>
    </source>
</evidence>
<dbReference type="GO" id="GO:0005524">
    <property type="term" value="F:ATP binding"/>
    <property type="evidence" value="ECO:0007669"/>
    <property type="project" value="UniProtKB-KW"/>
</dbReference>
<feature type="domain" description="ABC transporter" evidence="8">
    <location>
        <begin position="8"/>
        <end position="257"/>
    </location>
</feature>
<dbReference type="PANTHER" id="PTHR43297:SF2">
    <property type="entry name" value="DIPEPTIDE TRANSPORT ATP-BINDING PROTEIN DPPD"/>
    <property type="match status" value="1"/>
</dbReference>
<comment type="caution">
    <text evidence="9">The sequence shown here is derived from an EMBL/GenBank/DDBJ whole genome shotgun (WGS) entry which is preliminary data.</text>
</comment>
<keyword evidence="10" id="KW-1185">Reference proteome</keyword>
<dbReference type="CDD" id="cd03257">
    <property type="entry name" value="ABC_NikE_OppD_transporters"/>
    <property type="match status" value="1"/>
</dbReference>